<evidence type="ECO:0008006" key="5">
    <source>
        <dbReference type="Google" id="ProtNLM"/>
    </source>
</evidence>
<dbReference type="InterPro" id="IPR036770">
    <property type="entry name" value="Ankyrin_rpt-contain_sf"/>
</dbReference>
<evidence type="ECO:0000313" key="3">
    <source>
        <dbReference type="EMBL" id="KAK1763391.1"/>
    </source>
</evidence>
<dbReference type="SUPFAM" id="SSF48403">
    <property type="entry name" value="Ankyrin repeat"/>
    <property type="match status" value="1"/>
</dbReference>
<dbReference type="Gene3D" id="1.25.40.20">
    <property type="entry name" value="Ankyrin repeat-containing domain"/>
    <property type="match status" value="2"/>
</dbReference>
<keyword evidence="1" id="KW-0040">ANK repeat</keyword>
<evidence type="ECO:0000256" key="1">
    <source>
        <dbReference type="PROSITE-ProRule" id="PRU00023"/>
    </source>
</evidence>
<dbReference type="SMART" id="SM00248">
    <property type="entry name" value="ANK"/>
    <property type="match status" value="4"/>
</dbReference>
<dbReference type="InterPro" id="IPR002110">
    <property type="entry name" value="Ankyrin_rpt"/>
</dbReference>
<gene>
    <name evidence="3" type="ORF">QBC33DRAFT_598613</name>
</gene>
<evidence type="ECO:0000256" key="2">
    <source>
        <dbReference type="SAM" id="MobiDB-lite"/>
    </source>
</evidence>
<name>A0AAJ0FCA5_9PEZI</name>
<dbReference type="PANTHER" id="PTHR35391">
    <property type="entry name" value="C2H2-TYPE DOMAIN-CONTAINING PROTEIN-RELATED"/>
    <property type="match status" value="1"/>
</dbReference>
<sequence length="725" mass="80098">METPSAFRLVAASKSCLAGLNSLLVSLEAAGTERTSLVPPQTLRNNRDRFKIWASNLGALQEGRASLDFRLRESHLMQSAVHKLLAQLEDVVKRSIEVVRGVRKPFEETLISADEDPWGDSSDDSSSDENHYINTRTELGQNTLAIIQILSDLFKLSFKIRNPATRSSGQSVLKPLLFKKLVRVDDTTTVDLLACFAEFDHHHIEEAFRELRRFVHGRPRLEDVYPALDSPTDSETKEISSPPPAPVDSQGIESDEYLPDYLTERWSKSLTNRRRYFAYWRNHAQKLAKEEEEEADSVEAQPPPMPMPATIAEVEPIAPAVVAATLAETTILSGTEGSTYDRKLDDGIDTISVVSYTSTAFNIDGTVADLPRPPSIQAGQSEFRCPYCWVVCPERHDIGKPWREHILCDPQPYMCTYEDCPDADALYASRSAWLAHEANVHRRVWRCFAHPEPLFTSQDSLERHLESEHGAVLAQSQIREITKLSHTNTVDQRSMCPFCQTRGPFERGLSNHMAFHMEQLACFAVPRSSSADEDVSSCGNNTNSAQGGRSVCSLASVSLNFSDAGFDTSEEEGELEELLISAARFGDEAEVARLLSMGANIDEKHPLSGQTPLSFAARYGNEAVAKLLLETGKVDVDAEDRERQTPLGLAAGNGHEAVVRLLLSTGKVDVVAKDDIDRTPLSLAAEYGNEAVVKLLLETGKVDVNADDIERQTPLSLAAGNGHEL</sequence>
<feature type="repeat" description="ANK" evidence="1">
    <location>
        <begin position="608"/>
        <end position="632"/>
    </location>
</feature>
<feature type="repeat" description="ANK" evidence="1">
    <location>
        <begin position="642"/>
        <end position="666"/>
    </location>
</feature>
<proteinExistence type="predicted"/>
<comment type="caution">
    <text evidence="3">The sequence shown here is derived from an EMBL/GenBank/DDBJ whole genome shotgun (WGS) entry which is preliminary data.</text>
</comment>
<protein>
    <recommendedName>
        <fullName evidence="5">C2H2-type domain-containing protein</fullName>
    </recommendedName>
</protein>
<evidence type="ECO:0000313" key="4">
    <source>
        <dbReference type="Proteomes" id="UP001244011"/>
    </source>
</evidence>
<dbReference type="PROSITE" id="PS50088">
    <property type="entry name" value="ANK_REPEAT"/>
    <property type="match status" value="3"/>
</dbReference>
<keyword evidence="4" id="KW-1185">Reference proteome</keyword>
<feature type="repeat" description="ANK" evidence="1">
    <location>
        <begin position="676"/>
        <end position="700"/>
    </location>
</feature>
<dbReference type="AlphaFoldDB" id="A0AAJ0FCA5"/>
<dbReference type="RefSeq" id="XP_060279604.1">
    <property type="nucleotide sequence ID" value="XM_060431988.1"/>
</dbReference>
<dbReference type="EMBL" id="MU839028">
    <property type="protein sequence ID" value="KAK1763391.1"/>
    <property type="molecule type" value="Genomic_DNA"/>
</dbReference>
<feature type="region of interest" description="Disordered" evidence="2">
    <location>
        <begin position="225"/>
        <end position="253"/>
    </location>
</feature>
<organism evidence="3 4">
    <name type="scientific">Phialemonium atrogriseum</name>
    <dbReference type="NCBI Taxonomy" id="1093897"/>
    <lineage>
        <taxon>Eukaryota</taxon>
        <taxon>Fungi</taxon>
        <taxon>Dikarya</taxon>
        <taxon>Ascomycota</taxon>
        <taxon>Pezizomycotina</taxon>
        <taxon>Sordariomycetes</taxon>
        <taxon>Sordariomycetidae</taxon>
        <taxon>Cephalothecales</taxon>
        <taxon>Cephalothecaceae</taxon>
        <taxon>Phialemonium</taxon>
    </lineage>
</organism>
<dbReference type="Proteomes" id="UP001244011">
    <property type="component" value="Unassembled WGS sequence"/>
</dbReference>
<reference evidence="3" key="1">
    <citation type="submission" date="2023-06" db="EMBL/GenBank/DDBJ databases">
        <title>Genome-scale phylogeny and comparative genomics of the fungal order Sordariales.</title>
        <authorList>
            <consortium name="Lawrence Berkeley National Laboratory"/>
            <person name="Hensen N."/>
            <person name="Bonometti L."/>
            <person name="Westerberg I."/>
            <person name="Brannstrom I.O."/>
            <person name="Guillou S."/>
            <person name="Cros-Aarteil S."/>
            <person name="Calhoun S."/>
            <person name="Haridas S."/>
            <person name="Kuo A."/>
            <person name="Mondo S."/>
            <person name="Pangilinan J."/>
            <person name="Riley R."/>
            <person name="Labutti K."/>
            <person name="Andreopoulos B."/>
            <person name="Lipzen A."/>
            <person name="Chen C."/>
            <person name="Yanf M."/>
            <person name="Daum C."/>
            <person name="Ng V."/>
            <person name="Clum A."/>
            <person name="Steindorff A."/>
            <person name="Ohm R."/>
            <person name="Martin F."/>
            <person name="Silar P."/>
            <person name="Natvig D."/>
            <person name="Lalanne C."/>
            <person name="Gautier V."/>
            <person name="Ament-Velasquez S.L."/>
            <person name="Kruys A."/>
            <person name="Hutchinson M.I."/>
            <person name="Powell A.J."/>
            <person name="Barry K."/>
            <person name="Miller A.N."/>
            <person name="Grigoriev I.V."/>
            <person name="Debuchy R."/>
            <person name="Gladieux P."/>
            <person name="Thoren M.H."/>
            <person name="Johannesson H."/>
        </authorList>
    </citation>
    <scope>NUCLEOTIDE SEQUENCE</scope>
    <source>
        <strain evidence="3">8032-3</strain>
    </source>
</reference>
<dbReference type="Pfam" id="PF12796">
    <property type="entry name" value="Ank_2"/>
    <property type="match status" value="2"/>
</dbReference>
<accession>A0AAJ0FCA5</accession>
<dbReference type="GeneID" id="85315175"/>
<dbReference type="PANTHER" id="PTHR35391:SF7">
    <property type="entry name" value="C2H2-TYPE DOMAIN-CONTAINING PROTEIN"/>
    <property type="match status" value="1"/>
</dbReference>
<dbReference type="PROSITE" id="PS50297">
    <property type="entry name" value="ANK_REP_REGION"/>
    <property type="match status" value="3"/>
</dbReference>